<proteinExistence type="predicted"/>
<dbReference type="EMBL" id="CAEZXE010000019">
    <property type="protein sequence ID" value="CAB4671166.1"/>
    <property type="molecule type" value="Genomic_DNA"/>
</dbReference>
<sequence length="146" mass="16259">MGALISKAKGVALTKFFGLVQRCRAKRYEEVNMACNGDRYRFARLEASCEHHGVALIDGNDRVTVWTTSDRNKPARIQQVADFLLFVSRLNALCVRRNPHLHKMCLDVRAGIVFRVTNTGACRHALCESGANDAVIAESVGMFNFT</sequence>
<name>A0A6J6MB32_9ZZZZ</name>
<gene>
    <name evidence="1" type="ORF">UFOPK2350_00352</name>
</gene>
<accession>A0A6J6MB32</accession>
<dbReference type="AlphaFoldDB" id="A0A6J6MB32"/>
<reference evidence="1" key="1">
    <citation type="submission" date="2020-05" db="EMBL/GenBank/DDBJ databases">
        <authorList>
            <person name="Chiriac C."/>
            <person name="Salcher M."/>
            <person name="Ghai R."/>
            <person name="Kavagutti S V."/>
        </authorList>
    </citation>
    <scope>NUCLEOTIDE SEQUENCE</scope>
</reference>
<evidence type="ECO:0000313" key="1">
    <source>
        <dbReference type="EMBL" id="CAB4671166.1"/>
    </source>
</evidence>
<protein>
    <submittedName>
        <fullName evidence="1">Unannotated protein</fullName>
    </submittedName>
</protein>
<organism evidence="1">
    <name type="scientific">freshwater metagenome</name>
    <dbReference type="NCBI Taxonomy" id="449393"/>
    <lineage>
        <taxon>unclassified sequences</taxon>
        <taxon>metagenomes</taxon>
        <taxon>ecological metagenomes</taxon>
    </lineage>
</organism>